<comment type="caution">
    <text evidence="1">The sequence shown here is derived from an EMBL/GenBank/DDBJ whole genome shotgun (WGS) entry which is preliminary data.</text>
</comment>
<proteinExistence type="predicted"/>
<keyword evidence="2" id="KW-1185">Reference proteome</keyword>
<organism evidence="1 2">
    <name type="scientific">Eretmocerus hayati</name>
    <dbReference type="NCBI Taxonomy" id="131215"/>
    <lineage>
        <taxon>Eukaryota</taxon>
        <taxon>Metazoa</taxon>
        <taxon>Ecdysozoa</taxon>
        <taxon>Arthropoda</taxon>
        <taxon>Hexapoda</taxon>
        <taxon>Insecta</taxon>
        <taxon>Pterygota</taxon>
        <taxon>Neoptera</taxon>
        <taxon>Endopterygota</taxon>
        <taxon>Hymenoptera</taxon>
        <taxon>Apocrita</taxon>
        <taxon>Proctotrupomorpha</taxon>
        <taxon>Chalcidoidea</taxon>
        <taxon>Aphelinidae</taxon>
        <taxon>Aphelininae</taxon>
        <taxon>Eretmocerus</taxon>
    </lineage>
</organism>
<evidence type="ECO:0000313" key="2">
    <source>
        <dbReference type="Proteomes" id="UP001239111"/>
    </source>
</evidence>
<reference evidence="1" key="1">
    <citation type="submission" date="2023-04" db="EMBL/GenBank/DDBJ databases">
        <title>A chromosome-level genome assembly of the parasitoid wasp Eretmocerus hayati.</title>
        <authorList>
            <person name="Zhong Y."/>
            <person name="Liu S."/>
            <person name="Liu Y."/>
        </authorList>
    </citation>
    <scope>NUCLEOTIDE SEQUENCE</scope>
    <source>
        <strain evidence="1">ZJU_SS_LIU_2023</strain>
    </source>
</reference>
<protein>
    <submittedName>
        <fullName evidence="1">Uncharacterized protein</fullName>
    </submittedName>
</protein>
<dbReference type="Proteomes" id="UP001239111">
    <property type="component" value="Chromosome 3"/>
</dbReference>
<name>A0ACC2NFK6_9HYME</name>
<accession>A0ACC2NFK6</accession>
<evidence type="ECO:0000313" key="1">
    <source>
        <dbReference type="EMBL" id="KAJ8669861.1"/>
    </source>
</evidence>
<dbReference type="EMBL" id="CM056743">
    <property type="protein sequence ID" value="KAJ8669861.1"/>
    <property type="molecule type" value="Genomic_DNA"/>
</dbReference>
<gene>
    <name evidence="1" type="ORF">QAD02_001120</name>
</gene>
<sequence>MDSMMNKPLRVFLVQFMVLYCFTCFSSVELLSNAETRTVKENEFPSFASLVSLRPIYRIFCCGTLVTGIFVLTTANCFSKYPIEDSVVFAGFSTLNLQGTHEIAEWISYSDWALQNDVSHVPDDTDLGLVRLRRPISFSANIGIAQLPLQYDVPIQNLRVSLVGWPDIYGNENLRTGSLSTILSSTCKNSFRNPTQTKIIEGKIFCSQPGPNPNKNDEGGPVFYNGRVLVGINYWARSRDQQPSMNLHINYLLQRNFIESIIHTR</sequence>